<dbReference type="InterPro" id="IPR056944">
    <property type="entry name" value="Tubby_C-like"/>
</dbReference>
<comment type="caution">
    <text evidence="2">The sequence shown here is derived from an EMBL/GenBank/DDBJ whole genome shotgun (WGS) entry which is preliminary data.</text>
</comment>
<gene>
    <name evidence="2" type="ORF">C273_01998</name>
</gene>
<dbReference type="EMBL" id="AMSQ01000003">
    <property type="protein sequence ID" value="EKU50002.1"/>
    <property type="molecule type" value="Genomic_DNA"/>
</dbReference>
<evidence type="ECO:0000259" key="1">
    <source>
        <dbReference type="Pfam" id="PF23728"/>
    </source>
</evidence>
<accession>K9B5A3</accession>
<dbReference type="eggNOG" id="ENOG5033W9W">
    <property type="taxonomic scope" value="Bacteria"/>
</dbReference>
<dbReference type="Proteomes" id="UP000009885">
    <property type="component" value="Unassembled WGS sequence"/>
</dbReference>
<name>K9B5A3_9STAP</name>
<evidence type="ECO:0000313" key="3">
    <source>
        <dbReference type="Proteomes" id="UP000009885"/>
    </source>
</evidence>
<feature type="domain" description="Tubby C-terminal" evidence="1">
    <location>
        <begin position="4"/>
        <end position="171"/>
    </location>
</feature>
<reference evidence="2 3" key="1">
    <citation type="journal article" date="2013" name="Genome Announc.">
        <title>Genome Sequence of Staphylococcus massiliensis Strain S46, Isolated from the Surface of Healthy Human Skin.</title>
        <authorList>
            <person name="Srivastav R."/>
            <person name="Singh A."/>
            <person name="Jangir P.K."/>
            <person name="Kumari C."/>
            <person name="Muduli S."/>
            <person name="Sharma R."/>
        </authorList>
    </citation>
    <scope>NUCLEOTIDE SEQUENCE [LARGE SCALE GENOMIC DNA]</scope>
    <source>
        <strain evidence="2 3">S46</strain>
    </source>
</reference>
<dbReference type="OrthoDB" id="2388743at2"/>
<dbReference type="Pfam" id="PF23728">
    <property type="entry name" value="Tubby_C_like"/>
    <property type="match status" value="1"/>
</dbReference>
<dbReference type="RefSeq" id="WP_009382166.1">
    <property type="nucleotide sequence ID" value="NZ_AMSQ01000003.1"/>
</dbReference>
<evidence type="ECO:0000313" key="2">
    <source>
        <dbReference type="EMBL" id="EKU50002.1"/>
    </source>
</evidence>
<dbReference type="PATRIC" id="fig|1229783.3.peg.403"/>
<sequence length="192" mass="22049">MGRYHFKENFFDASTEVIDVFDESNRPVYQMSLFYTSGTQQVMSFMGRQKHNFKIEDGKNIYTITQEGSIEGRIKTPFSTVWDVEKNGRKIGVFSTQMALKPRMVFKGVQGDAITLESGFISRSVKAKDHSGRVIMTTKSERFKIASGHDIHITDGTYNPMMLILLFQGFFEFQEHRRKKSGGGGFDFDFFD</sequence>
<dbReference type="AlphaFoldDB" id="K9B5A3"/>
<protein>
    <recommendedName>
        <fullName evidence="1">Tubby C-terminal domain-containing protein</fullName>
    </recommendedName>
</protein>
<keyword evidence="3" id="KW-1185">Reference proteome</keyword>
<organism evidence="2 3">
    <name type="scientific">Staphylococcus massiliensis S46</name>
    <dbReference type="NCBI Taxonomy" id="1229783"/>
    <lineage>
        <taxon>Bacteria</taxon>
        <taxon>Bacillati</taxon>
        <taxon>Bacillota</taxon>
        <taxon>Bacilli</taxon>
        <taxon>Bacillales</taxon>
        <taxon>Staphylococcaceae</taxon>
        <taxon>Staphylococcus</taxon>
    </lineage>
</organism>
<proteinExistence type="predicted"/>